<evidence type="ECO:0000313" key="2">
    <source>
        <dbReference type="EMBL" id="SDC08141.1"/>
    </source>
</evidence>
<protein>
    <submittedName>
        <fullName evidence="2">Uncharacterized protein</fullName>
    </submittedName>
</protein>
<keyword evidence="1" id="KW-0812">Transmembrane</keyword>
<sequence length="147" mass="16735">MKAMIVVTLFYLFIAIGLEVNGVQIIGENALFVVGVSLAYLWAIVGVVYGSTYLRKKRATSRETFLTEVAATAESSQANSMEFMLYAIGLLFFGGWFLASFLGVEAFVAYESWEKLMKWRYYVPLFALGYFVVIVGFYRIIRKLFHK</sequence>
<feature type="transmembrane region" description="Helical" evidence="1">
    <location>
        <begin position="121"/>
        <end position="141"/>
    </location>
</feature>
<reference evidence="3" key="1">
    <citation type="submission" date="2016-09" db="EMBL/GenBank/DDBJ databases">
        <authorList>
            <person name="Varghese N."/>
            <person name="Submissions S."/>
        </authorList>
    </citation>
    <scope>NUCLEOTIDE SEQUENCE [LARGE SCALE GENOMIC DNA]</scope>
    <source>
        <strain evidence="3">25nlg</strain>
    </source>
</reference>
<keyword evidence="3" id="KW-1185">Reference proteome</keyword>
<evidence type="ECO:0000256" key="1">
    <source>
        <dbReference type="SAM" id="Phobius"/>
    </source>
</evidence>
<dbReference type="Proteomes" id="UP000242662">
    <property type="component" value="Unassembled WGS sequence"/>
</dbReference>
<keyword evidence="1" id="KW-1133">Transmembrane helix</keyword>
<name>A0A1G6INZ8_9BACI</name>
<accession>A0A1G6INZ8</accession>
<dbReference type="STRING" id="1464122.SAMN05421737_105124"/>
<gene>
    <name evidence="2" type="ORF">SAMN05421737_105124</name>
</gene>
<organism evidence="2 3">
    <name type="scientific">Shouchella lonarensis</name>
    <dbReference type="NCBI Taxonomy" id="1464122"/>
    <lineage>
        <taxon>Bacteria</taxon>
        <taxon>Bacillati</taxon>
        <taxon>Bacillota</taxon>
        <taxon>Bacilli</taxon>
        <taxon>Bacillales</taxon>
        <taxon>Bacillaceae</taxon>
        <taxon>Shouchella</taxon>
    </lineage>
</organism>
<feature type="transmembrane region" description="Helical" evidence="1">
    <location>
        <begin position="83"/>
        <end position="109"/>
    </location>
</feature>
<dbReference type="RefSeq" id="WP_090775483.1">
    <property type="nucleotide sequence ID" value="NZ_FMYM01000005.1"/>
</dbReference>
<dbReference type="EMBL" id="FMYM01000005">
    <property type="protein sequence ID" value="SDC08141.1"/>
    <property type="molecule type" value="Genomic_DNA"/>
</dbReference>
<keyword evidence="1" id="KW-0472">Membrane</keyword>
<feature type="transmembrane region" description="Helical" evidence="1">
    <location>
        <begin position="32"/>
        <end position="54"/>
    </location>
</feature>
<evidence type="ECO:0000313" key="3">
    <source>
        <dbReference type="Proteomes" id="UP000242662"/>
    </source>
</evidence>
<proteinExistence type="predicted"/>
<dbReference type="AlphaFoldDB" id="A0A1G6INZ8"/>